<keyword evidence="4" id="KW-1185">Reference proteome</keyword>
<sequence length="88" mass="10239">MIKIVTSREFNQDVSKIRRDARNEPVFITDRGRAAHVLMSIQDYEKLISQKETIVDLLAMAKIADIDFEPEKLSKKILYSEEFDYVSS</sequence>
<dbReference type="SUPFAM" id="SSF143120">
    <property type="entry name" value="YefM-like"/>
    <property type="match status" value="1"/>
</dbReference>
<dbReference type="Pfam" id="PF02604">
    <property type="entry name" value="PhdYeFM_antitox"/>
    <property type="match status" value="1"/>
</dbReference>
<dbReference type="EMBL" id="UGNV01000001">
    <property type="protein sequence ID" value="STX27914.1"/>
    <property type="molecule type" value="Genomic_DNA"/>
</dbReference>
<dbReference type="Proteomes" id="UP000254968">
    <property type="component" value="Unassembled WGS sequence"/>
</dbReference>
<evidence type="ECO:0000313" key="3">
    <source>
        <dbReference type="EMBL" id="STX27914.1"/>
    </source>
</evidence>
<evidence type="ECO:0000256" key="1">
    <source>
        <dbReference type="ARBA" id="ARBA00009981"/>
    </source>
</evidence>
<comment type="function">
    <text evidence="2">Antitoxin component of a type II toxin-antitoxin (TA) system.</text>
</comment>
<dbReference type="OrthoDB" id="72009at2"/>
<organism evidence="3 4">
    <name type="scientific">Legionella beliardensis</name>
    <dbReference type="NCBI Taxonomy" id="91822"/>
    <lineage>
        <taxon>Bacteria</taxon>
        <taxon>Pseudomonadati</taxon>
        <taxon>Pseudomonadota</taxon>
        <taxon>Gammaproteobacteria</taxon>
        <taxon>Legionellales</taxon>
        <taxon>Legionellaceae</taxon>
        <taxon>Legionella</taxon>
    </lineage>
</organism>
<dbReference type="InterPro" id="IPR006442">
    <property type="entry name" value="Antitoxin_Phd/YefM"/>
</dbReference>
<dbReference type="RefSeq" id="WP_115301700.1">
    <property type="nucleotide sequence ID" value="NZ_CAAAHO010000006.1"/>
</dbReference>
<dbReference type="Gene3D" id="3.40.1620.10">
    <property type="entry name" value="YefM-like domain"/>
    <property type="match status" value="1"/>
</dbReference>
<comment type="similarity">
    <text evidence="1 2">Belongs to the phD/YefM antitoxin family.</text>
</comment>
<accession>A0A378I618</accession>
<evidence type="ECO:0000313" key="4">
    <source>
        <dbReference type="Proteomes" id="UP000254968"/>
    </source>
</evidence>
<protein>
    <recommendedName>
        <fullName evidence="2">Antitoxin</fullName>
    </recommendedName>
</protein>
<dbReference type="NCBIfam" id="TIGR01552">
    <property type="entry name" value="phd_fam"/>
    <property type="match status" value="1"/>
</dbReference>
<proteinExistence type="inferred from homology"/>
<gene>
    <name evidence="3" type="ORF">NCTC13315_00435</name>
</gene>
<name>A0A378I618_9GAMM</name>
<reference evidence="3 4" key="1">
    <citation type="submission" date="2018-06" db="EMBL/GenBank/DDBJ databases">
        <authorList>
            <consortium name="Pathogen Informatics"/>
            <person name="Doyle S."/>
        </authorList>
    </citation>
    <scope>NUCLEOTIDE SEQUENCE [LARGE SCALE GENOMIC DNA]</scope>
    <source>
        <strain evidence="3 4">NCTC13315</strain>
    </source>
</reference>
<dbReference type="AlphaFoldDB" id="A0A378I618"/>
<dbReference type="InterPro" id="IPR036165">
    <property type="entry name" value="YefM-like_sf"/>
</dbReference>
<evidence type="ECO:0000256" key="2">
    <source>
        <dbReference type="RuleBase" id="RU362080"/>
    </source>
</evidence>